<accession>A0A8F7CF36</accession>
<keyword evidence="6 10" id="KW-1133">Transmembrane helix</keyword>
<evidence type="ECO:0000256" key="3">
    <source>
        <dbReference type="ARBA" id="ARBA00022679"/>
    </source>
</evidence>
<evidence type="ECO:0000256" key="5">
    <source>
        <dbReference type="ARBA" id="ARBA00022832"/>
    </source>
</evidence>
<dbReference type="GO" id="GO:0030148">
    <property type="term" value="P:sphingolipid biosynthetic process"/>
    <property type="evidence" value="ECO:0007669"/>
    <property type="project" value="TreeGrafter"/>
</dbReference>
<evidence type="ECO:0000256" key="2">
    <source>
        <dbReference type="ARBA" id="ARBA00022516"/>
    </source>
</evidence>
<dbReference type="GO" id="GO:0034626">
    <property type="term" value="P:fatty acid elongation, polyunsaturated fatty acid"/>
    <property type="evidence" value="ECO:0007669"/>
    <property type="project" value="TreeGrafter"/>
</dbReference>
<dbReference type="AlphaFoldDB" id="A0A8F7CF36"/>
<organism evidence="11">
    <name type="scientific">Blattella germanica</name>
    <name type="common">German cockroach</name>
    <name type="synonym">Blatta germanica</name>
    <dbReference type="NCBI Taxonomy" id="6973"/>
    <lineage>
        <taxon>Eukaryota</taxon>
        <taxon>Metazoa</taxon>
        <taxon>Ecdysozoa</taxon>
        <taxon>Arthropoda</taxon>
        <taxon>Hexapoda</taxon>
        <taxon>Insecta</taxon>
        <taxon>Pterygota</taxon>
        <taxon>Neoptera</taxon>
        <taxon>Polyneoptera</taxon>
        <taxon>Dictyoptera</taxon>
        <taxon>Blattodea</taxon>
        <taxon>Blaberoidea</taxon>
        <taxon>Blattellidae</taxon>
        <taxon>Blattella</taxon>
    </lineage>
</organism>
<reference evidence="11" key="1">
    <citation type="submission" date="2020-12" db="EMBL/GenBank/DDBJ databases">
        <authorList>
            <person name="Pei X.-J."/>
        </authorList>
    </citation>
    <scope>NUCLEOTIDE SEQUENCE</scope>
</reference>
<comment type="subcellular location">
    <subcellularLocation>
        <location evidence="1">Membrane</location>
        <topology evidence="1">Multi-pass membrane protein</topology>
    </subcellularLocation>
</comment>
<gene>
    <name evidence="11" type="primary">Elo20</name>
</gene>
<keyword evidence="9 10" id="KW-0275">Fatty acid biosynthesis</keyword>
<keyword evidence="2 10" id="KW-0444">Lipid biosynthesis</keyword>
<keyword evidence="8 10" id="KW-0472">Membrane</keyword>
<feature type="transmembrane region" description="Helical" evidence="10">
    <location>
        <begin position="225"/>
        <end position="245"/>
    </location>
</feature>
<name>A0A8F7CF36_BLAGE</name>
<dbReference type="InterPro" id="IPR002076">
    <property type="entry name" value="ELO_fam"/>
</dbReference>
<evidence type="ECO:0000256" key="7">
    <source>
        <dbReference type="ARBA" id="ARBA00023098"/>
    </source>
</evidence>
<dbReference type="Pfam" id="PF01151">
    <property type="entry name" value="ELO"/>
    <property type="match status" value="1"/>
</dbReference>
<feature type="transmembrane region" description="Helical" evidence="10">
    <location>
        <begin position="196"/>
        <end position="213"/>
    </location>
</feature>
<dbReference type="EC" id="2.3.1.199" evidence="10"/>
<keyword evidence="3 10" id="KW-0808">Transferase</keyword>
<keyword evidence="4 10" id="KW-0812">Transmembrane</keyword>
<keyword evidence="5 10" id="KW-0276">Fatty acid metabolism</keyword>
<keyword evidence="7 10" id="KW-0443">Lipid metabolism</keyword>
<evidence type="ECO:0000313" key="11">
    <source>
        <dbReference type="EMBL" id="QXU64631.1"/>
    </source>
</evidence>
<protein>
    <recommendedName>
        <fullName evidence="10">Elongation of very long chain fatty acids protein</fullName>
        <ecNumber evidence="10">2.3.1.199</ecNumber>
    </recommendedName>
    <alternativeName>
        <fullName evidence="10">Very-long-chain 3-oxoacyl-CoA synthase</fullName>
    </alternativeName>
</protein>
<dbReference type="GO" id="GO:0019367">
    <property type="term" value="P:fatty acid elongation, saturated fatty acid"/>
    <property type="evidence" value="ECO:0007669"/>
    <property type="project" value="TreeGrafter"/>
</dbReference>
<dbReference type="GO" id="GO:0009922">
    <property type="term" value="F:fatty acid elongase activity"/>
    <property type="evidence" value="ECO:0007669"/>
    <property type="project" value="UniProtKB-EC"/>
</dbReference>
<dbReference type="PANTHER" id="PTHR11157">
    <property type="entry name" value="FATTY ACID ACYL TRANSFERASE-RELATED"/>
    <property type="match status" value="1"/>
</dbReference>
<comment type="catalytic activity">
    <reaction evidence="10">
        <text>a very-long-chain acyl-CoA + malonyl-CoA + H(+) = a very-long-chain 3-oxoacyl-CoA + CO2 + CoA</text>
        <dbReference type="Rhea" id="RHEA:32727"/>
        <dbReference type="ChEBI" id="CHEBI:15378"/>
        <dbReference type="ChEBI" id="CHEBI:16526"/>
        <dbReference type="ChEBI" id="CHEBI:57287"/>
        <dbReference type="ChEBI" id="CHEBI:57384"/>
        <dbReference type="ChEBI" id="CHEBI:90725"/>
        <dbReference type="ChEBI" id="CHEBI:90736"/>
        <dbReference type="EC" id="2.3.1.199"/>
    </reaction>
</comment>
<dbReference type="GO" id="GO:0042761">
    <property type="term" value="P:very long-chain fatty acid biosynthetic process"/>
    <property type="evidence" value="ECO:0007669"/>
    <property type="project" value="TreeGrafter"/>
</dbReference>
<evidence type="ECO:0000256" key="1">
    <source>
        <dbReference type="ARBA" id="ARBA00004141"/>
    </source>
</evidence>
<feature type="transmembrane region" description="Helical" evidence="10">
    <location>
        <begin position="138"/>
        <end position="156"/>
    </location>
</feature>
<evidence type="ECO:0000256" key="9">
    <source>
        <dbReference type="ARBA" id="ARBA00023160"/>
    </source>
</evidence>
<dbReference type="EMBL" id="MW380234">
    <property type="protein sequence ID" value="QXU64631.1"/>
    <property type="molecule type" value="mRNA"/>
</dbReference>
<feature type="transmembrane region" description="Helical" evidence="10">
    <location>
        <begin position="108"/>
        <end position="126"/>
    </location>
</feature>
<feature type="transmembrane region" description="Helical" evidence="10">
    <location>
        <begin position="162"/>
        <end position="184"/>
    </location>
</feature>
<feature type="transmembrane region" description="Helical" evidence="10">
    <location>
        <begin position="58"/>
        <end position="74"/>
    </location>
</feature>
<sequence length="255" mass="30336">MATITSWRPRATLEPKDWWLMSSPMPLILILVTYNYFCTKAGPRWMKDRKPFNLKYTMMFYNVLQVVFSVWLVNEGLQAGWLRDYNYRCQPVDYSENPKAIRMANATWYYMACKLVELLDTVFFVMRKKNNQVSYLHLWHHTLMPVCAWIGVKFLAGGHGTLLGVINSFVHIIMYSYYLLAGLGPEVQKYLWWKKYITTLQMVQFIIVFLHSAQLLVYECNYPKFIVFLLGINALYFLYLFGMFYRKTYKAKKNV</sequence>
<comment type="similarity">
    <text evidence="10">Belongs to the ELO family.</text>
</comment>
<evidence type="ECO:0000256" key="8">
    <source>
        <dbReference type="ARBA" id="ARBA00023136"/>
    </source>
</evidence>
<dbReference type="GO" id="GO:0005789">
    <property type="term" value="C:endoplasmic reticulum membrane"/>
    <property type="evidence" value="ECO:0007669"/>
    <property type="project" value="TreeGrafter"/>
</dbReference>
<dbReference type="PANTHER" id="PTHR11157:SF28">
    <property type="entry name" value="ELONGATION OF VERY LONG CHAIN FATTY ACIDS PROTEIN"/>
    <property type="match status" value="1"/>
</dbReference>
<evidence type="ECO:0000256" key="10">
    <source>
        <dbReference type="RuleBase" id="RU361115"/>
    </source>
</evidence>
<evidence type="ECO:0000256" key="4">
    <source>
        <dbReference type="ARBA" id="ARBA00022692"/>
    </source>
</evidence>
<evidence type="ECO:0000256" key="6">
    <source>
        <dbReference type="ARBA" id="ARBA00022989"/>
    </source>
</evidence>
<proteinExistence type="evidence at transcript level"/>
<dbReference type="GO" id="GO:0034625">
    <property type="term" value="P:fatty acid elongation, monounsaturated fatty acid"/>
    <property type="evidence" value="ECO:0007669"/>
    <property type="project" value="TreeGrafter"/>
</dbReference>
<feature type="transmembrane region" description="Helical" evidence="10">
    <location>
        <begin position="18"/>
        <end position="37"/>
    </location>
</feature>